<comment type="similarity">
    <text evidence="1">Belongs to the MlaA family.</text>
</comment>
<dbReference type="GO" id="GO:0120010">
    <property type="term" value="P:intermembrane phospholipid transfer"/>
    <property type="evidence" value="ECO:0007669"/>
    <property type="project" value="TreeGrafter"/>
</dbReference>
<dbReference type="PRINTS" id="PR01805">
    <property type="entry name" value="VACJLIPOPROT"/>
</dbReference>
<evidence type="ECO:0000256" key="3">
    <source>
        <dbReference type="SAM" id="SignalP"/>
    </source>
</evidence>
<name>A0A445N2S6_9BACT</name>
<dbReference type="GO" id="GO:0016020">
    <property type="term" value="C:membrane"/>
    <property type="evidence" value="ECO:0007669"/>
    <property type="project" value="InterPro"/>
</dbReference>
<evidence type="ECO:0000256" key="2">
    <source>
        <dbReference type="ARBA" id="ARBA00022729"/>
    </source>
</evidence>
<keyword evidence="4" id="KW-0449">Lipoprotein</keyword>
<keyword evidence="2 3" id="KW-0732">Signal</keyword>
<dbReference type="AlphaFoldDB" id="A0A445N2S6"/>
<evidence type="ECO:0000313" key="4">
    <source>
        <dbReference type="EMBL" id="SPD75993.1"/>
    </source>
</evidence>
<gene>
    <name evidence="4" type="ORF">PITCH_A790002</name>
</gene>
<reference evidence="4" key="1">
    <citation type="submission" date="2018-01" db="EMBL/GenBank/DDBJ databases">
        <authorList>
            <person name="Regsiter A."/>
            <person name="William W."/>
        </authorList>
    </citation>
    <scope>NUCLEOTIDE SEQUENCE</scope>
    <source>
        <strain evidence="4">TRIP AH-1</strain>
    </source>
</reference>
<dbReference type="PANTHER" id="PTHR30035:SF3">
    <property type="entry name" value="INTERMEMBRANE PHOSPHOLIPID TRANSPORT SYSTEM LIPOPROTEIN MLAA"/>
    <property type="match status" value="1"/>
</dbReference>
<feature type="signal peptide" evidence="3">
    <location>
        <begin position="1"/>
        <end position="24"/>
    </location>
</feature>
<dbReference type="PANTHER" id="PTHR30035">
    <property type="entry name" value="LIPOPROTEIN VACJ-RELATED"/>
    <property type="match status" value="1"/>
</dbReference>
<dbReference type="EMBL" id="OJIN01000224">
    <property type="protein sequence ID" value="SPD75993.1"/>
    <property type="molecule type" value="Genomic_DNA"/>
</dbReference>
<feature type="chain" id="PRO_5019514374" evidence="3">
    <location>
        <begin position="25"/>
        <end position="260"/>
    </location>
</feature>
<organism evidence="4">
    <name type="scientific">uncultured Desulfobacterium sp</name>
    <dbReference type="NCBI Taxonomy" id="201089"/>
    <lineage>
        <taxon>Bacteria</taxon>
        <taxon>Pseudomonadati</taxon>
        <taxon>Thermodesulfobacteriota</taxon>
        <taxon>Desulfobacteria</taxon>
        <taxon>Desulfobacterales</taxon>
        <taxon>Desulfobacteriaceae</taxon>
        <taxon>Desulfobacterium</taxon>
        <taxon>environmental samples</taxon>
    </lineage>
</organism>
<evidence type="ECO:0000256" key="1">
    <source>
        <dbReference type="ARBA" id="ARBA00010634"/>
    </source>
</evidence>
<dbReference type="Pfam" id="PF04333">
    <property type="entry name" value="MlaA"/>
    <property type="match status" value="1"/>
</dbReference>
<proteinExistence type="inferred from homology"/>
<protein>
    <submittedName>
        <fullName evidence="4">VacJ family lipoprotein</fullName>
    </submittedName>
</protein>
<dbReference type="InterPro" id="IPR007428">
    <property type="entry name" value="MlaA"/>
</dbReference>
<accession>A0A445N2S6</accession>
<sequence>MSRTAVSILASLFFLFFCSVSLHAEPSADNYNISSDQGQQFNLSDNEISPKEEFEEQPVDTVFDPLSGYNRVMTVVNDKLYFWALKPLARGLAWIIPKKGRLAINRCFRNLMFPVRFVNNLLQLKIKRVGIESARFGVNTTIGILGFSDPAKNWLGLKAYDEDFGQTMGHYGLGGGFHLVLPVFGPSNVRDAIGMVPDFFLNPLSYIDDNLLETGIKAFEEINYTSLHIGEYESFKNDALDLYEALRDAYEQNRKKKIKE</sequence>